<name>A0ABS8D3J9_9NEIS</name>
<proteinExistence type="inferred from homology"/>
<dbReference type="CDD" id="cd10291">
    <property type="entry name" value="GST_C_YfcG_like"/>
    <property type="match status" value="1"/>
</dbReference>
<dbReference type="Pfam" id="PF02798">
    <property type="entry name" value="GST_N"/>
    <property type="match status" value="1"/>
</dbReference>
<dbReference type="SFLD" id="SFLDG00358">
    <property type="entry name" value="Main_(cytGST)"/>
    <property type="match status" value="1"/>
</dbReference>
<comment type="caution">
    <text evidence="4">The sequence shown here is derived from an EMBL/GenBank/DDBJ whole genome shotgun (WGS) entry which is preliminary data.</text>
</comment>
<organism evidence="4 5">
    <name type="scientific">Leeia speluncae</name>
    <dbReference type="NCBI Taxonomy" id="2884804"/>
    <lineage>
        <taxon>Bacteria</taxon>
        <taxon>Pseudomonadati</taxon>
        <taxon>Pseudomonadota</taxon>
        <taxon>Betaproteobacteria</taxon>
        <taxon>Neisseriales</taxon>
        <taxon>Leeiaceae</taxon>
        <taxon>Leeia</taxon>
    </lineage>
</organism>
<dbReference type="EMBL" id="JAJBZT010000002">
    <property type="protein sequence ID" value="MCB6182576.1"/>
    <property type="molecule type" value="Genomic_DNA"/>
</dbReference>
<sequence>MIDLYTWGTPNGRKVSILLEELGLAYQVFPVNIGAGEQFSETFRALTPNGKIPVIVDRRSAEPMTLFESGAILLYLAEQAGQFLPTSGAARYEVMQWLMFQMGGVGPMLGQVHHFLRSASQPVPYAINRYTSEAHRLYSVMNQVLENKHYFAEAYSIADMAIFPWVSRHEWQQIELADFPAVADWFDRVGARPAVQRGMLIP</sequence>
<dbReference type="Proteomes" id="UP001165395">
    <property type="component" value="Unassembled WGS sequence"/>
</dbReference>
<dbReference type="InterPro" id="IPR010987">
    <property type="entry name" value="Glutathione-S-Trfase_C-like"/>
</dbReference>
<feature type="domain" description="GST C-terminal" evidence="3">
    <location>
        <begin position="87"/>
        <end position="202"/>
    </location>
</feature>
<reference evidence="4" key="1">
    <citation type="submission" date="2021-10" db="EMBL/GenBank/DDBJ databases">
        <title>The complete genome sequence of Leeia sp. TBRC 13508.</title>
        <authorList>
            <person name="Charoenyingcharoen P."/>
            <person name="Yukphan P."/>
        </authorList>
    </citation>
    <scope>NUCLEOTIDE SEQUENCE</scope>
    <source>
        <strain evidence="4">TBRC 13508</strain>
    </source>
</reference>
<dbReference type="InterPro" id="IPR036282">
    <property type="entry name" value="Glutathione-S-Trfase_C_sf"/>
</dbReference>
<dbReference type="PROSITE" id="PS50405">
    <property type="entry name" value="GST_CTER"/>
    <property type="match status" value="1"/>
</dbReference>
<protein>
    <submittedName>
        <fullName evidence="4">Glutathione S-transferase N-terminal domain-containing protein</fullName>
    </submittedName>
</protein>
<dbReference type="InterPro" id="IPR040079">
    <property type="entry name" value="Glutathione_S-Trfase"/>
</dbReference>
<dbReference type="PANTHER" id="PTHR44051">
    <property type="entry name" value="GLUTATHIONE S-TRANSFERASE-RELATED"/>
    <property type="match status" value="1"/>
</dbReference>
<keyword evidence="5" id="KW-1185">Reference proteome</keyword>
<dbReference type="SFLD" id="SFLDS00019">
    <property type="entry name" value="Glutathione_Transferase_(cytos"/>
    <property type="match status" value="1"/>
</dbReference>
<dbReference type="SUPFAM" id="SSF52833">
    <property type="entry name" value="Thioredoxin-like"/>
    <property type="match status" value="1"/>
</dbReference>
<evidence type="ECO:0000259" key="3">
    <source>
        <dbReference type="PROSITE" id="PS50405"/>
    </source>
</evidence>
<dbReference type="InterPro" id="IPR036249">
    <property type="entry name" value="Thioredoxin-like_sf"/>
</dbReference>
<dbReference type="Gene3D" id="3.40.30.10">
    <property type="entry name" value="Glutaredoxin"/>
    <property type="match status" value="1"/>
</dbReference>
<dbReference type="SFLD" id="SFLDG01151">
    <property type="entry name" value="Main.2:_Nu-like"/>
    <property type="match status" value="1"/>
</dbReference>
<dbReference type="PROSITE" id="PS50404">
    <property type="entry name" value="GST_NTER"/>
    <property type="match status" value="1"/>
</dbReference>
<evidence type="ECO:0000256" key="1">
    <source>
        <dbReference type="RuleBase" id="RU003494"/>
    </source>
</evidence>
<evidence type="ECO:0000259" key="2">
    <source>
        <dbReference type="PROSITE" id="PS50404"/>
    </source>
</evidence>
<evidence type="ECO:0000313" key="4">
    <source>
        <dbReference type="EMBL" id="MCB6182576.1"/>
    </source>
</evidence>
<dbReference type="Pfam" id="PF00043">
    <property type="entry name" value="GST_C"/>
    <property type="match status" value="1"/>
</dbReference>
<accession>A0ABS8D3J9</accession>
<dbReference type="InterPro" id="IPR004046">
    <property type="entry name" value="GST_C"/>
</dbReference>
<dbReference type="InterPro" id="IPR004045">
    <property type="entry name" value="Glutathione_S-Trfase_N"/>
</dbReference>
<evidence type="ECO:0000313" key="5">
    <source>
        <dbReference type="Proteomes" id="UP001165395"/>
    </source>
</evidence>
<dbReference type="CDD" id="cd03048">
    <property type="entry name" value="GST_N_Ure2p_like"/>
    <property type="match status" value="1"/>
</dbReference>
<dbReference type="SUPFAM" id="SSF47616">
    <property type="entry name" value="GST C-terminal domain-like"/>
    <property type="match status" value="1"/>
</dbReference>
<comment type="similarity">
    <text evidence="1">Belongs to the GST superfamily.</text>
</comment>
<gene>
    <name evidence="4" type="ORF">LIN78_03300</name>
</gene>
<dbReference type="RefSeq" id="WP_227178439.1">
    <property type="nucleotide sequence ID" value="NZ_JAJBZT010000002.1"/>
</dbReference>
<dbReference type="Gene3D" id="1.20.1050.10">
    <property type="match status" value="1"/>
</dbReference>
<feature type="domain" description="GST N-terminal" evidence="2">
    <location>
        <begin position="1"/>
        <end position="84"/>
    </location>
</feature>
<dbReference type="PANTHER" id="PTHR44051:SF8">
    <property type="entry name" value="GLUTATHIONE S-TRANSFERASE GSTA"/>
    <property type="match status" value="1"/>
</dbReference>